<dbReference type="GeneID" id="107120584"/>
<accession>A0ABM1KYL2</accession>
<dbReference type="Proteomes" id="UP000694871">
    <property type="component" value="Unplaced"/>
</dbReference>
<evidence type="ECO:0000313" key="6">
    <source>
        <dbReference type="Proteomes" id="UP000694871"/>
    </source>
</evidence>
<feature type="domain" description="C2H2-type" evidence="5">
    <location>
        <begin position="25"/>
        <end position="47"/>
    </location>
</feature>
<feature type="compositionally biased region" description="Basic residues" evidence="4">
    <location>
        <begin position="761"/>
        <end position="773"/>
    </location>
</feature>
<dbReference type="RefSeq" id="XP_015278799.1">
    <property type="nucleotide sequence ID" value="XM_015423313.1"/>
</dbReference>
<feature type="region of interest" description="Disordered" evidence="4">
    <location>
        <begin position="760"/>
        <end position="805"/>
    </location>
</feature>
<dbReference type="PROSITE" id="PS00028">
    <property type="entry name" value="ZINC_FINGER_C2H2_1"/>
    <property type="match status" value="1"/>
</dbReference>
<proteinExistence type="predicted"/>
<dbReference type="PANTHER" id="PTHR17614">
    <property type="entry name" value="ZINC FINGER-CONTAINING"/>
    <property type="match status" value="1"/>
</dbReference>
<dbReference type="InterPro" id="IPR052445">
    <property type="entry name" value="ZnF-G_patch_domain"/>
</dbReference>
<gene>
    <name evidence="7" type="primary">ZNF804B</name>
</gene>
<evidence type="ECO:0000256" key="3">
    <source>
        <dbReference type="ARBA" id="ARBA00022833"/>
    </source>
</evidence>
<evidence type="ECO:0000259" key="5">
    <source>
        <dbReference type="PROSITE" id="PS00028"/>
    </source>
</evidence>
<evidence type="ECO:0000256" key="2">
    <source>
        <dbReference type="ARBA" id="ARBA00022771"/>
    </source>
</evidence>
<keyword evidence="1" id="KW-0479">Metal-binding</keyword>
<feature type="non-terminal residue" evidence="7">
    <location>
        <position position="1"/>
    </location>
</feature>
<feature type="compositionally biased region" description="Low complexity" evidence="4">
    <location>
        <begin position="774"/>
        <end position="805"/>
    </location>
</feature>
<evidence type="ECO:0000256" key="4">
    <source>
        <dbReference type="SAM" id="MobiDB-lite"/>
    </source>
</evidence>
<sequence>SNPDFAEKEKAAARALEDVKANFYCELCDKQYHKHHEFDNHINSYDHAHKQRLKELKQREFARNVASKSWKDEKKQEKALKRLHQLAELRKQSEFVAGCRPVCKTSQVVEEKQPEQQEERLLVHKNKTKNAAEGQIVASSTSEKQQELTICKNQPCMERCHLLRSRVSPAFPCGASACNRAGVSFSFSKKVHLKLESSASVFSENLEEAYDCTGSPRHTVKQSPQDYHTCIHVSDERKPTIQKRLHRIQGHTDSLPSCNPAVTSKMLKEKDHNANIEHLETHLHPPDLGCCRSPYIKNQGKELNEMRKSSEMVVPAQYQTSNICMQQNTYKHSDVLLSEHVSEYSTQCSLEQGHSCEVNYNPCVFKETGSPDCLKMVTENTGAPGGDSLVHKIKSKALPFLHVLSKDGSTALRWPTELILFTKTEPSVSYGCNPLYFDFRLSLSHRDTGRHDVNLENCNEHSIMMDIDRNEASGQTKNKQLSDEQDNQSLKPKKKTRALSLRKAQPNLDSDTENEMNQSAPKYISDDLNDSIPKVPDHLDCSQRHYTRATGPQTEMHVRSLAQHLQNCEQTLQDEKICIYPLVSRIKRQKCVQCDLIYSQRQSNLDLVTCSSDVSDSGKAILGYEFGSTGKCLENEEKGEFAGCWKFSSLQKSSSDRQSNYSDTSLSSATSFASCYSSHRSSDHRRSHLPFCCKRKQKPVERLKSKHKKHNCISSSDDADEDCLFNNKSQRPSNCMQRHTVKYQRHSRYRHLLHRDISKQIRNRHSSCKHSRCRSYSSSKGSSTRDSGSSERSLSCSRSRGSSSGSLARESICEWNKHKRNMINYYGSQSGKADSAHYDCHNISCPSKHAGICSVKQLGKEAVRQQKSLTAKLLLEKVKSKKIQEQTQNGESFSNVCGIDPCHSQPGTKCISSVDNEGMSPLPENALCINATTVWNSQPSTVESSAHKDRVEASTINNTAHTASTNYNNCLLKDLIQRGTGYQASNIEKDTAINEPSDLLNGEMQPFLQSCDPVPNYFPGAFPSNRYSVVPNPTETKEEHNASLNSMQVEGDLSSYSDSAMHKDNETENKTELYSKCISSPLTQQPITFSPDEIDKYRFLQLQAQQHMQKQLVAKHLKVLSATGPAAFSAPPSVQSVPVPPHASVATLHHTFLQSFALSAAVHPHSSHLSLTHIHPFPQSHFAPISLSPFTPTFIPAHSALLTGHPLHLVSATPIHPSHLAVSSLPHPTFIPTLFTPQLSGTVSSAIHLNPFIHPLFQGQEFQHRS</sequence>
<dbReference type="InterPro" id="IPR013087">
    <property type="entry name" value="Znf_C2H2_type"/>
</dbReference>
<dbReference type="PANTHER" id="PTHR17614:SF12">
    <property type="entry name" value="ZINC FINGER PROTEIN 804B"/>
    <property type="match status" value="1"/>
</dbReference>
<protein>
    <submittedName>
        <fullName evidence="7">Zinc finger protein 804B</fullName>
    </submittedName>
</protein>
<feature type="region of interest" description="Disordered" evidence="4">
    <location>
        <begin position="472"/>
        <end position="516"/>
    </location>
</feature>
<name>A0ABM1KYL2_GEKJA</name>
<reference evidence="7" key="1">
    <citation type="submission" date="2025-08" db="UniProtKB">
        <authorList>
            <consortium name="RefSeq"/>
        </authorList>
    </citation>
    <scope>IDENTIFICATION</scope>
</reference>
<evidence type="ECO:0000256" key="1">
    <source>
        <dbReference type="ARBA" id="ARBA00022723"/>
    </source>
</evidence>
<keyword evidence="2" id="KW-0863">Zinc-finger</keyword>
<keyword evidence="6" id="KW-1185">Reference proteome</keyword>
<evidence type="ECO:0000313" key="7">
    <source>
        <dbReference type="RefSeq" id="XP_015278799.1"/>
    </source>
</evidence>
<keyword evidence="3" id="KW-0862">Zinc</keyword>
<organism evidence="6 7">
    <name type="scientific">Gekko japonicus</name>
    <name type="common">Schlegel's Japanese gecko</name>
    <dbReference type="NCBI Taxonomy" id="146911"/>
    <lineage>
        <taxon>Eukaryota</taxon>
        <taxon>Metazoa</taxon>
        <taxon>Chordata</taxon>
        <taxon>Craniata</taxon>
        <taxon>Vertebrata</taxon>
        <taxon>Euteleostomi</taxon>
        <taxon>Lepidosauria</taxon>
        <taxon>Squamata</taxon>
        <taxon>Bifurcata</taxon>
        <taxon>Gekkota</taxon>
        <taxon>Gekkonidae</taxon>
        <taxon>Gekkoninae</taxon>
        <taxon>Gekko</taxon>
    </lineage>
</organism>